<keyword evidence="2 10" id="KW-1003">Cell membrane</keyword>
<comment type="catalytic activity">
    <reaction evidence="1 10">
        <text>2 ATP = 3',3'-c-di-AMP + 2 diphosphate</text>
        <dbReference type="Rhea" id="RHEA:35655"/>
        <dbReference type="ChEBI" id="CHEBI:30616"/>
        <dbReference type="ChEBI" id="CHEBI:33019"/>
        <dbReference type="ChEBI" id="CHEBI:71500"/>
        <dbReference type="EC" id="2.7.7.85"/>
    </reaction>
</comment>
<dbReference type="SUPFAM" id="SSF143597">
    <property type="entry name" value="YojJ-like"/>
    <property type="match status" value="1"/>
</dbReference>
<dbReference type="Gene3D" id="3.40.1700.10">
    <property type="entry name" value="DNA integrity scanning protein, DisA, N-terminal domain"/>
    <property type="match status" value="1"/>
</dbReference>
<comment type="similarity">
    <text evidence="10">Belongs to the adenylate cyclase family. DacA/CdaA subfamily.</text>
</comment>
<keyword evidence="5 10" id="KW-0548">Nucleotidyltransferase</keyword>
<evidence type="ECO:0000256" key="7">
    <source>
        <dbReference type="ARBA" id="ARBA00022840"/>
    </source>
</evidence>
<dbReference type="InterPro" id="IPR036888">
    <property type="entry name" value="DNA_integrity_DisA_N_sf"/>
</dbReference>
<feature type="transmembrane region" description="Helical" evidence="10">
    <location>
        <begin position="66"/>
        <end position="83"/>
    </location>
</feature>
<dbReference type="AlphaFoldDB" id="A0A350H939"/>
<keyword evidence="7 10" id="KW-0067">ATP-binding</keyword>
<proteinExistence type="inferred from homology"/>
<dbReference type="PIRSF" id="PIRSF004793">
    <property type="entry name" value="UCP004793"/>
    <property type="match status" value="1"/>
</dbReference>
<sequence length="252" mass="28354">MLKRFYMPGINFNIIDVIDILIVAFAIYQLLRFIRGSRATQMFIGIALILLVTFLSNVIQLKALSWILNSLKSIWILAFVIVFQPEIRRALTDIGKSKIVRYFIKEERKTIIEEIIKSVQKLKDRGIGGLIVLEGQIGLKHIIDTGTPLNANLNSELIVTIFTPKSPLHDGAMIIKDEKIIAASCILPLSENPMPGINLGTRHRAALGLSEESDAMIIIVSEERRSVSIAEKGNLKFNIEANVLEKEINRFY</sequence>
<dbReference type="Proteomes" id="UP000264062">
    <property type="component" value="Unassembled WGS sequence"/>
</dbReference>
<evidence type="ECO:0000313" key="12">
    <source>
        <dbReference type="EMBL" id="HAV92055.1"/>
    </source>
</evidence>
<accession>A0A350H939</accession>
<evidence type="ECO:0000256" key="1">
    <source>
        <dbReference type="ARBA" id="ARBA00000877"/>
    </source>
</evidence>
<keyword evidence="3 10" id="KW-0808">Transferase</keyword>
<evidence type="ECO:0000256" key="4">
    <source>
        <dbReference type="ARBA" id="ARBA00022692"/>
    </source>
</evidence>
<dbReference type="NCBIfam" id="TIGR00159">
    <property type="entry name" value="diadenylate cyclase CdaA"/>
    <property type="match status" value="1"/>
</dbReference>
<feature type="transmembrane region" description="Helical" evidence="10">
    <location>
        <begin position="43"/>
        <end position="60"/>
    </location>
</feature>
<dbReference type="InterPro" id="IPR050338">
    <property type="entry name" value="DisA"/>
</dbReference>
<comment type="function">
    <text evidence="10">Catalyzes the condensation of 2 ATP molecules into cyclic di-AMP (c-di-AMP), a second messenger used to regulate differing processes in different bacteria.</text>
</comment>
<comment type="subunit">
    <text evidence="10">Probably a homodimer.</text>
</comment>
<evidence type="ECO:0000259" key="11">
    <source>
        <dbReference type="PROSITE" id="PS51794"/>
    </source>
</evidence>
<feature type="transmembrane region" description="Helical" evidence="10">
    <location>
        <begin position="12"/>
        <end position="31"/>
    </location>
</feature>
<dbReference type="HAMAP" id="MF_01499">
    <property type="entry name" value="DacA"/>
    <property type="match status" value="1"/>
</dbReference>
<dbReference type="InterPro" id="IPR034701">
    <property type="entry name" value="CdaA"/>
</dbReference>
<dbReference type="FunFam" id="3.40.1700.10:FF:000002">
    <property type="entry name" value="Diadenylate cyclase"/>
    <property type="match status" value="1"/>
</dbReference>
<evidence type="ECO:0000256" key="6">
    <source>
        <dbReference type="ARBA" id="ARBA00022741"/>
    </source>
</evidence>
<dbReference type="InterPro" id="IPR003390">
    <property type="entry name" value="DNA_integrity_scan_DisA_N"/>
</dbReference>
<evidence type="ECO:0000256" key="8">
    <source>
        <dbReference type="ARBA" id="ARBA00022989"/>
    </source>
</evidence>
<dbReference type="EC" id="2.7.7.85" evidence="10"/>
<evidence type="ECO:0000256" key="5">
    <source>
        <dbReference type="ARBA" id="ARBA00022695"/>
    </source>
</evidence>
<dbReference type="GO" id="GO:0106408">
    <property type="term" value="F:diadenylate cyclase activity"/>
    <property type="evidence" value="ECO:0007669"/>
    <property type="project" value="UniProtKB-EC"/>
</dbReference>
<dbReference type="GO" id="GO:0004016">
    <property type="term" value="F:adenylate cyclase activity"/>
    <property type="evidence" value="ECO:0007669"/>
    <property type="project" value="UniProtKB-UniRule"/>
</dbReference>
<reference evidence="12 13" key="1">
    <citation type="journal article" date="2018" name="Nat. Biotechnol.">
        <title>A standardized bacterial taxonomy based on genome phylogeny substantially revises the tree of life.</title>
        <authorList>
            <person name="Parks D.H."/>
            <person name="Chuvochina M."/>
            <person name="Waite D.W."/>
            <person name="Rinke C."/>
            <person name="Skarshewski A."/>
            <person name="Chaumeil P.A."/>
            <person name="Hugenholtz P."/>
        </authorList>
    </citation>
    <scope>NUCLEOTIDE SEQUENCE [LARGE SCALE GENOMIC DNA]</scope>
    <source>
        <strain evidence="12">UBA9956</strain>
    </source>
</reference>
<keyword evidence="4 10" id="KW-0812">Transmembrane</keyword>
<dbReference type="InterPro" id="IPR014046">
    <property type="entry name" value="C-di-AMP_synthase"/>
</dbReference>
<dbReference type="GO" id="GO:0006171">
    <property type="term" value="P:cAMP biosynthetic process"/>
    <property type="evidence" value="ECO:0007669"/>
    <property type="project" value="InterPro"/>
</dbReference>
<protein>
    <recommendedName>
        <fullName evidence="10">Diadenylate cyclase</fullName>
        <shortName evidence="10">DAC</shortName>
        <ecNumber evidence="10">2.7.7.85</ecNumber>
    </recommendedName>
    <alternativeName>
        <fullName evidence="10">Cyclic-di-AMP synthase</fullName>
        <shortName evidence="10">c-di-AMP synthase</shortName>
    </alternativeName>
</protein>
<dbReference type="Pfam" id="PF19293">
    <property type="entry name" value="CdaA_N"/>
    <property type="match status" value="1"/>
</dbReference>
<dbReference type="PANTHER" id="PTHR34185:SF1">
    <property type="entry name" value="DIADENYLATE CYCLASE"/>
    <property type="match status" value="1"/>
</dbReference>
<dbReference type="GO" id="GO:0005524">
    <property type="term" value="F:ATP binding"/>
    <property type="evidence" value="ECO:0007669"/>
    <property type="project" value="UniProtKB-UniRule"/>
</dbReference>
<evidence type="ECO:0000313" key="13">
    <source>
        <dbReference type="Proteomes" id="UP000264062"/>
    </source>
</evidence>
<keyword evidence="9 10" id="KW-0472">Membrane</keyword>
<evidence type="ECO:0000256" key="9">
    <source>
        <dbReference type="ARBA" id="ARBA00023136"/>
    </source>
</evidence>
<comment type="caution">
    <text evidence="10">Lacks conserved residue(s) required for the propagation of feature annotation.</text>
</comment>
<organism evidence="12 13">
    <name type="scientific">candidate division WOR-3 bacterium</name>
    <dbReference type="NCBI Taxonomy" id="2052148"/>
    <lineage>
        <taxon>Bacteria</taxon>
        <taxon>Bacteria division WOR-3</taxon>
    </lineage>
</organism>
<evidence type="ECO:0000256" key="3">
    <source>
        <dbReference type="ARBA" id="ARBA00022679"/>
    </source>
</evidence>
<gene>
    <name evidence="10" type="primary">dacA</name>
    <name evidence="12" type="ORF">DCW38_02610</name>
</gene>
<evidence type="ECO:0000256" key="2">
    <source>
        <dbReference type="ARBA" id="ARBA00022475"/>
    </source>
</evidence>
<comment type="caution">
    <text evidence="12">The sequence shown here is derived from an EMBL/GenBank/DDBJ whole genome shotgun (WGS) entry which is preliminary data.</text>
</comment>
<dbReference type="EMBL" id="DMZY01000080">
    <property type="protein sequence ID" value="HAV92055.1"/>
    <property type="molecule type" value="Genomic_DNA"/>
</dbReference>
<dbReference type="PROSITE" id="PS51794">
    <property type="entry name" value="DAC"/>
    <property type="match status" value="1"/>
</dbReference>
<keyword evidence="8 10" id="KW-1133">Transmembrane helix</keyword>
<feature type="domain" description="DAC" evidence="11">
    <location>
        <begin position="84"/>
        <end position="241"/>
    </location>
</feature>
<dbReference type="PANTHER" id="PTHR34185">
    <property type="entry name" value="DIADENYLATE CYCLASE"/>
    <property type="match status" value="1"/>
</dbReference>
<name>A0A350H939_UNCW3</name>
<dbReference type="Pfam" id="PF02457">
    <property type="entry name" value="DAC"/>
    <property type="match status" value="1"/>
</dbReference>
<evidence type="ECO:0000256" key="10">
    <source>
        <dbReference type="HAMAP-Rule" id="MF_01499"/>
    </source>
</evidence>
<dbReference type="InterPro" id="IPR045585">
    <property type="entry name" value="CdaA_N"/>
</dbReference>
<keyword evidence="6 10" id="KW-0547">Nucleotide-binding</keyword>